<sequence length="44" mass="5056">MIGELHRLYLKAIKEGNTKLALYVLGRIREELESYVTSSNMPSM</sequence>
<proteinExistence type="predicted"/>
<organism evidence="1">
    <name type="scientific">marine sediment metagenome</name>
    <dbReference type="NCBI Taxonomy" id="412755"/>
    <lineage>
        <taxon>unclassified sequences</taxon>
        <taxon>metagenomes</taxon>
        <taxon>ecological metagenomes</taxon>
    </lineage>
</organism>
<dbReference type="AlphaFoldDB" id="A0A0F9NB51"/>
<comment type="caution">
    <text evidence="1">The sequence shown here is derived from an EMBL/GenBank/DDBJ whole genome shotgun (WGS) entry which is preliminary data.</text>
</comment>
<name>A0A0F9NB51_9ZZZZ</name>
<reference evidence="1" key="1">
    <citation type="journal article" date="2015" name="Nature">
        <title>Complex archaea that bridge the gap between prokaryotes and eukaryotes.</title>
        <authorList>
            <person name="Spang A."/>
            <person name="Saw J.H."/>
            <person name="Jorgensen S.L."/>
            <person name="Zaremba-Niedzwiedzka K."/>
            <person name="Martijn J."/>
            <person name="Lind A.E."/>
            <person name="van Eijk R."/>
            <person name="Schleper C."/>
            <person name="Guy L."/>
            <person name="Ettema T.J."/>
        </authorList>
    </citation>
    <scope>NUCLEOTIDE SEQUENCE</scope>
</reference>
<gene>
    <name evidence="1" type="ORF">LCGC14_0972870</name>
</gene>
<evidence type="ECO:0000313" key="1">
    <source>
        <dbReference type="EMBL" id="KKN16750.1"/>
    </source>
</evidence>
<dbReference type="EMBL" id="LAZR01003584">
    <property type="protein sequence ID" value="KKN16750.1"/>
    <property type="molecule type" value="Genomic_DNA"/>
</dbReference>
<protein>
    <submittedName>
        <fullName evidence="1">Uncharacterized protein</fullName>
    </submittedName>
</protein>
<accession>A0A0F9NB51</accession>